<dbReference type="InterPro" id="IPR005135">
    <property type="entry name" value="Endo/exonuclease/phosphatase"/>
</dbReference>
<dbReference type="GO" id="GO:0004519">
    <property type="term" value="F:endonuclease activity"/>
    <property type="evidence" value="ECO:0007669"/>
    <property type="project" value="UniProtKB-KW"/>
</dbReference>
<feature type="compositionally biased region" description="Basic and acidic residues" evidence="1">
    <location>
        <begin position="418"/>
        <end position="440"/>
    </location>
</feature>
<feature type="region of interest" description="Disordered" evidence="1">
    <location>
        <begin position="355"/>
        <end position="381"/>
    </location>
</feature>
<keyword evidence="3" id="KW-0269">Exonuclease</keyword>
<protein>
    <submittedName>
        <fullName evidence="3">Endonuclease/exonuclease/phosphatase domain-containing protein, putative</fullName>
    </submittedName>
</protein>
<feature type="compositionally biased region" description="Polar residues" evidence="1">
    <location>
        <begin position="441"/>
        <end position="461"/>
    </location>
</feature>
<feature type="region of interest" description="Disordered" evidence="1">
    <location>
        <begin position="641"/>
        <end position="684"/>
    </location>
</feature>
<feature type="region of interest" description="Disordered" evidence="1">
    <location>
        <begin position="740"/>
        <end position="770"/>
    </location>
</feature>
<keyword evidence="3" id="KW-0378">Hydrolase</keyword>
<gene>
    <name evidence="3" type="ORF">BN1204_020830</name>
</gene>
<dbReference type="EMBL" id="LN714481">
    <property type="protein sequence ID" value="CEL66264.1"/>
    <property type="molecule type" value="Genomic_DNA"/>
</dbReference>
<organism evidence="3">
    <name type="scientific">Neospora caninum (strain Liverpool)</name>
    <dbReference type="NCBI Taxonomy" id="572307"/>
    <lineage>
        <taxon>Eukaryota</taxon>
        <taxon>Sar</taxon>
        <taxon>Alveolata</taxon>
        <taxon>Apicomplexa</taxon>
        <taxon>Conoidasida</taxon>
        <taxon>Coccidia</taxon>
        <taxon>Eucoccidiorida</taxon>
        <taxon>Eimeriorina</taxon>
        <taxon>Sarcocystidae</taxon>
        <taxon>Neospora</taxon>
    </lineage>
</organism>
<feature type="region of interest" description="Disordered" evidence="1">
    <location>
        <begin position="399"/>
        <end position="463"/>
    </location>
</feature>
<dbReference type="InterPro" id="IPR050410">
    <property type="entry name" value="CCR4/nocturin_mRNA_transcr"/>
</dbReference>
<feature type="region of interest" description="Disordered" evidence="1">
    <location>
        <begin position="234"/>
        <end position="342"/>
    </location>
</feature>
<dbReference type="Gene3D" id="3.60.10.10">
    <property type="entry name" value="Endonuclease/exonuclease/phosphatase"/>
    <property type="match status" value="2"/>
</dbReference>
<dbReference type="GO" id="GO:0000175">
    <property type="term" value="F:3'-5'-RNA exonuclease activity"/>
    <property type="evidence" value="ECO:0007669"/>
    <property type="project" value="TreeGrafter"/>
</dbReference>
<dbReference type="PANTHER" id="PTHR12121">
    <property type="entry name" value="CARBON CATABOLITE REPRESSOR PROTEIN 4"/>
    <property type="match status" value="1"/>
</dbReference>
<feature type="compositionally biased region" description="Basic and acidic residues" evidence="1">
    <location>
        <begin position="300"/>
        <end position="311"/>
    </location>
</feature>
<name>A0A0F7U8N6_NEOCL</name>
<evidence type="ECO:0000256" key="1">
    <source>
        <dbReference type="SAM" id="MobiDB-lite"/>
    </source>
</evidence>
<feature type="compositionally biased region" description="Basic and acidic residues" evidence="1">
    <location>
        <begin position="320"/>
        <end position="334"/>
    </location>
</feature>
<dbReference type="SUPFAM" id="SSF56219">
    <property type="entry name" value="DNase I-like"/>
    <property type="match status" value="1"/>
</dbReference>
<dbReference type="InterPro" id="IPR036691">
    <property type="entry name" value="Endo/exonu/phosph_ase_sf"/>
</dbReference>
<feature type="compositionally biased region" description="Polar residues" evidence="1">
    <location>
        <begin position="407"/>
        <end position="417"/>
    </location>
</feature>
<dbReference type="PANTHER" id="PTHR12121:SF34">
    <property type="entry name" value="PROTEIN ANGEL"/>
    <property type="match status" value="1"/>
</dbReference>
<feature type="compositionally biased region" description="Low complexity" evidence="1">
    <location>
        <begin position="355"/>
        <end position="369"/>
    </location>
</feature>
<reference evidence="3" key="1">
    <citation type="journal article" date="2015" name="PLoS ONE">
        <title>Comprehensive Evaluation of Toxoplasma gondii VEG and Neospora caninum LIV Genomes with Tachyzoite Stage Transcriptome and Proteome Defines Novel Transcript Features.</title>
        <authorList>
            <person name="Ramaprasad A."/>
            <person name="Mourier T."/>
            <person name="Naeem R."/>
            <person name="Malas T.B."/>
            <person name="Moussa E."/>
            <person name="Panigrahi A."/>
            <person name="Vermont S.J."/>
            <person name="Otto T.D."/>
            <person name="Wastling J."/>
            <person name="Pain A."/>
        </authorList>
    </citation>
    <scope>NUCLEOTIDE SEQUENCE</scope>
    <source>
        <strain evidence="3">Liverpool</strain>
    </source>
</reference>
<feature type="compositionally biased region" description="Pro residues" evidence="1">
    <location>
        <begin position="247"/>
        <end position="256"/>
    </location>
</feature>
<feature type="region of interest" description="Disordered" evidence="1">
    <location>
        <begin position="160"/>
        <end position="190"/>
    </location>
</feature>
<evidence type="ECO:0000259" key="2">
    <source>
        <dbReference type="Pfam" id="PF03372"/>
    </source>
</evidence>
<proteinExistence type="predicted"/>
<sequence length="1106" mass="120209">MALPSFLRCSSCSRILVPPLFFIFRLPFAAPLIAFLSRSCSLPVSASFPPSFPSSIRHGPGCRYTRYLPRPSYALLPSAHAPSPPLPEGFPQSGKSRNSLVPPALRHPALALGFRPFLSDSRRRLASQPAARIRSAVPTPRTPACSLFFSASRSAPRALLPPLPAIPSSSSPLQSSQGQSSSASCPSTQSPFSSILQRRVSAPAMASSSVGRWLRRAFSSSVLPAAFACTDPGTHTRAASSVSLPPLSSPSPPCASPPLSSSGERKQNADTGPSASACTGDLQGEREADGPSAGRSVSQKADREKTEDARRSRASQKSEAAQKRERERKLRDQPTRTPTPEGVVVLHAHPLSASTSASLSPLSSYLSPSQPGDACGLCKPDDSSRSWLDVRKLKREVESHLRRATQGRGNASPQTCRHSGESRDGRTGNDVDRDIDEAPRNRQSVGNNTASVTNHDSQQTRNSDEWAMRVMTFNVLAESLTDYKYRYLDQNIVKWASRVNVIEGEIRRHRPAICCLQELDASHYRKRFLPFFRSLGYDGVYKQKTQGRADGVGTFWMRERFELLEQRSIEFRQHSKSLIDKPQVGLVVLLRERLDGAEVGEDRSALGRSQSEPPEVSAVPRSSSSRGALVAPCLVRHDSCPEAPGETFSSEPSSSKRRRAADPQGAPAKPRYSRGCSGDSRASLPAAQTLPRMVIVANTHLLFNSRRGDVKLAQLLLLLQEVCDLRRRALAMINAKLRETQRGASKSAHSGSARGSDARETASQGREAFDAPEADTACVARSGICRPLPLSPLEAGDQARDADDLLDDAELLVDVLLCGDFNFTPQSPLYQLVLRGTFDFAGLDHRKLSGQFLMERHAYRMDANGYHGRGATVVSSPLESQILSSLDPDRFVTSRGNPPFHHSHSVPRGLADPANSSCAASQKEKGGASGPSLKTVKPAGSQQWLQDLHKVLENMPVFDSLWAPRLTRSTSSPGGSSEDQLRRSRGDAASNAVITLPLQFNSAYALPTFDSKAPGASTHAPQVVMEEPAFTAYHGWQKGCIDYIFYHSKALDVARIYQLPALARAKSNGCCPNKLWPCSDHYSLVTDFVKCTSRVSRDNCWGNAIN</sequence>
<feature type="region of interest" description="Disordered" evidence="1">
    <location>
        <begin position="600"/>
        <end position="624"/>
    </location>
</feature>
<keyword evidence="3" id="KW-0255">Endonuclease</keyword>
<dbReference type="Pfam" id="PF03372">
    <property type="entry name" value="Exo_endo_phos"/>
    <property type="match status" value="1"/>
</dbReference>
<keyword evidence="3" id="KW-0540">Nuclease</keyword>
<accession>A0A0F7U8N6</accession>
<feature type="compositionally biased region" description="Low complexity" evidence="1">
    <location>
        <begin position="166"/>
        <end position="190"/>
    </location>
</feature>
<dbReference type="AlphaFoldDB" id="A0A0F7U8N6"/>
<evidence type="ECO:0000313" key="3">
    <source>
        <dbReference type="EMBL" id="CEL66264.1"/>
    </source>
</evidence>
<feature type="domain" description="Endonuclease/exonuclease/phosphatase" evidence="2">
    <location>
        <begin position="471"/>
        <end position="856"/>
    </location>
</feature>
<feature type="region of interest" description="Disordered" evidence="1">
    <location>
        <begin position="889"/>
        <end position="938"/>
    </location>
</feature>